<feature type="compositionally biased region" description="Polar residues" evidence="1">
    <location>
        <begin position="18"/>
        <end position="28"/>
    </location>
</feature>
<sequence>MSPDLGWPRCRRPLPNPSGRTPQPTGVSHQCIGP</sequence>
<gene>
    <name evidence="2" type="ORF">chiPu_0028368</name>
</gene>
<dbReference type="Proteomes" id="UP000287033">
    <property type="component" value="Unassembled WGS sequence"/>
</dbReference>
<evidence type="ECO:0000313" key="2">
    <source>
        <dbReference type="EMBL" id="GCC44433.1"/>
    </source>
</evidence>
<protein>
    <submittedName>
        <fullName evidence="2">Uncharacterized protein</fullName>
    </submittedName>
</protein>
<evidence type="ECO:0000256" key="1">
    <source>
        <dbReference type="SAM" id="MobiDB-lite"/>
    </source>
</evidence>
<proteinExistence type="predicted"/>
<dbReference type="EMBL" id="BEZZ01130212">
    <property type="protein sequence ID" value="GCC44433.1"/>
    <property type="molecule type" value="Genomic_DNA"/>
</dbReference>
<accession>A0A401TP80</accession>
<keyword evidence="3" id="KW-1185">Reference proteome</keyword>
<name>A0A401TP80_CHIPU</name>
<dbReference type="AlphaFoldDB" id="A0A401TP80"/>
<feature type="region of interest" description="Disordered" evidence="1">
    <location>
        <begin position="1"/>
        <end position="34"/>
    </location>
</feature>
<evidence type="ECO:0000313" key="3">
    <source>
        <dbReference type="Proteomes" id="UP000287033"/>
    </source>
</evidence>
<reference evidence="2 3" key="1">
    <citation type="journal article" date="2018" name="Nat. Ecol. Evol.">
        <title>Shark genomes provide insights into elasmobranch evolution and the origin of vertebrates.</title>
        <authorList>
            <person name="Hara Y"/>
            <person name="Yamaguchi K"/>
            <person name="Onimaru K"/>
            <person name="Kadota M"/>
            <person name="Koyanagi M"/>
            <person name="Keeley SD"/>
            <person name="Tatsumi K"/>
            <person name="Tanaka K"/>
            <person name="Motone F"/>
            <person name="Kageyama Y"/>
            <person name="Nozu R"/>
            <person name="Adachi N"/>
            <person name="Nishimura O"/>
            <person name="Nakagawa R"/>
            <person name="Tanegashima C"/>
            <person name="Kiyatake I"/>
            <person name="Matsumoto R"/>
            <person name="Murakumo K"/>
            <person name="Nishida K"/>
            <person name="Terakita A"/>
            <person name="Kuratani S"/>
            <person name="Sato K"/>
            <person name="Hyodo S Kuraku.S."/>
        </authorList>
    </citation>
    <scope>NUCLEOTIDE SEQUENCE [LARGE SCALE GENOMIC DNA]</scope>
</reference>
<feature type="non-terminal residue" evidence="2">
    <location>
        <position position="34"/>
    </location>
</feature>
<comment type="caution">
    <text evidence="2">The sequence shown here is derived from an EMBL/GenBank/DDBJ whole genome shotgun (WGS) entry which is preliminary data.</text>
</comment>
<organism evidence="2 3">
    <name type="scientific">Chiloscyllium punctatum</name>
    <name type="common">Brownbanded bambooshark</name>
    <name type="synonym">Hemiscyllium punctatum</name>
    <dbReference type="NCBI Taxonomy" id="137246"/>
    <lineage>
        <taxon>Eukaryota</taxon>
        <taxon>Metazoa</taxon>
        <taxon>Chordata</taxon>
        <taxon>Craniata</taxon>
        <taxon>Vertebrata</taxon>
        <taxon>Chondrichthyes</taxon>
        <taxon>Elasmobranchii</taxon>
        <taxon>Galeomorphii</taxon>
        <taxon>Galeoidea</taxon>
        <taxon>Orectolobiformes</taxon>
        <taxon>Hemiscylliidae</taxon>
        <taxon>Chiloscyllium</taxon>
    </lineage>
</organism>